<dbReference type="Gene3D" id="3.40.50.11780">
    <property type="match status" value="1"/>
</dbReference>
<evidence type="ECO:0000259" key="3">
    <source>
        <dbReference type="Pfam" id="PF04984"/>
    </source>
</evidence>
<organism evidence="5 6">
    <name type="scientific">Rhizocola hellebori</name>
    <dbReference type="NCBI Taxonomy" id="1392758"/>
    <lineage>
        <taxon>Bacteria</taxon>
        <taxon>Bacillati</taxon>
        <taxon>Actinomycetota</taxon>
        <taxon>Actinomycetes</taxon>
        <taxon>Micromonosporales</taxon>
        <taxon>Micromonosporaceae</taxon>
        <taxon>Rhizocola</taxon>
    </lineage>
</organism>
<dbReference type="AlphaFoldDB" id="A0A8J3VDG4"/>
<feature type="compositionally biased region" description="Basic and acidic residues" evidence="2">
    <location>
        <begin position="179"/>
        <end position="194"/>
    </location>
</feature>
<evidence type="ECO:0000313" key="5">
    <source>
        <dbReference type="EMBL" id="GIH02233.1"/>
    </source>
</evidence>
<dbReference type="Pfam" id="PF17482">
    <property type="entry name" value="Phage_sheath_1C"/>
    <property type="match status" value="1"/>
</dbReference>
<gene>
    <name evidence="5" type="ORF">Rhe02_03000</name>
</gene>
<feature type="domain" description="Tail sheath protein C-terminal" evidence="4">
    <location>
        <begin position="324"/>
        <end position="428"/>
    </location>
</feature>
<reference evidence="5" key="1">
    <citation type="submission" date="2021-01" db="EMBL/GenBank/DDBJ databases">
        <title>Whole genome shotgun sequence of Rhizocola hellebori NBRC 109834.</title>
        <authorList>
            <person name="Komaki H."/>
            <person name="Tamura T."/>
        </authorList>
    </citation>
    <scope>NUCLEOTIDE SEQUENCE</scope>
    <source>
        <strain evidence="5">NBRC 109834</strain>
    </source>
</reference>
<evidence type="ECO:0008006" key="7">
    <source>
        <dbReference type="Google" id="ProtNLM"/>
    </source>
</evidence>
<feature type="compositionally biased region" description="Pro residues" evidence="2">
    <location>
        <begin position="207"/>
        <end position="216"/>
    </location>
</feature>
<evidence type="ECO:0000259" key="4">
    <source>
        <dbReference type="Pfam" id="PF17482"/>
    </source>
</evidence>
<sequence>MGPYDAPGIYVEEVPGGARPIAPVGTSTAGFVGRAPTDAAIDEPKIVNSWADYLRIYCEKKGNETLESTDLTRAVFGFFDNGGSTCWVVNIGNSKSITGTQGRRSGLDLFEAIDEIAIVAAPGFADIGSHIALTNFAANQTFPMAILDPTKDRVTDVSQLLEVETEGGSPQSAPAAAKPPDKKPPEKKADKDSESDSAEGAEGADTPAPPATPPAPTSGGGLRPATSVNAAFYFPRISIKDPFTGLTVNDVPPSGHIAGVWARTDALRGVHKAPANEPLRGATGVAYRVTRQDQERLNPQGVNCIRYFASEGIRVWGAKTLTQKGDPWEYINVRRLFNAVGRSIELGTGWMVFEPNDYTLWRSIKRDITAYLTGVWRDGALLGRTPQEAFFVKCDEETNPPDQRNIGIVMAVIGLAVVKPAEFVVFRLSQWAGGSQTEVVGG</sequence>
<dbReference type="InterPro" id="IPR020287">
    <property type="entry name" value="Tail_sheath_C"/>
</dbReference>
<feature type="region of interest" description="Disordered" evidence="2">
    <location>
        <begin position="162"/>
        <end position="223"/>
    </location>
</feature>
<comment type="caution">
    <text evidence="5">The sequence shown here is derived from an EMBL/GenBank/DDBJ whole genome shotgun (WGS) entry which is preliminary data.</text>
</comment>
<evidence type="ECO:0000256" key="2">
    <source>
        <dbReference type="SAM" id="MobiDB-lite"/>
    </source>
</evidence>
<dbReference type="InterPro" id="IPR035089">
    <property type="entry name" value="Phage_sheath_subtilisin"/>
</dbReference>
<protein>
    <recommendedName>
        <fullName evidence="7">Phage tail sheath family protein</fullName>
    </recommendedName>
</protein>
<comment type="similarity">
    <text evidence="1">Belongs to the myoviridae tail sheath protein family.</text>
</comment>
<accession>A0A8J3VDG4</accession>
<dbReference type="Pfam" id="PF04984">
    <property type="entry name" value="Phage_sheath_1"/>
    <property type="match status" value="1"/>
</dbReference>
<dbReference type="Proteomes" id="UP000612899">
    <property type="component" value="Unassembled WGS sequence"/>
</dbReference>
<feature type="domain" description="Tail sheath protein subtilisin-like" evidence="3">
    <location>
        <begin position="246"/>
        <end position="321"/>
    </location>
</feature>
<keyword evidence="6" id="KW-1185">Reference proteome</keyword>
<evidence type="ECO:0000313" key="6">
    <source>
        <dbReference type="Proteomes" id="UP000612899"/>
    </source>
</evidence>
<dbReference type="InterPro" id="IPR052042">
    <property type="entry name" value="Tail_sheath_structural"/>
</dbReference>
<dbReference type="EMBL" id="BONY01000001">
    <property type="protein sequence ID" value="GIH02233.1"/>
    <property type="molecule type" value="Genomic_DNA"/>
</dbReference>
<proteinExistence type="inferred from homology"/>
<evidence type="ECO:0000256" key="1">
    <source>
        <dbReference type="ARBA" id="ARBA00008005"/>
    </source>
</evidence>
<dbReference type="PANTHER" id="PTHR35861">
    <property type="match status" value="1"/>
</dbReference>
<dbReference type="PANTHER" id="PTHR35861:SF1">
    <property type="entry name" value="PHAGE TAIL SHEATH PROTEIN"/>
    <property type="match status" value="1"/>
</dbReference>
<name>A0A8J3VDG4_9ACTN</name>